<keyword evidence="3" id="KW-1185">Reference proteome</keyword>
<dbReference type="EMBL" id="JBHSAY010000008">
    <property type="protein sequence ID" value="MFC4131887.1"/>
    <property type="molecule type" value="Genomic_DNA"/>
</dbReference>
<gene>
    <name evidence="2" type="ORF">ACFOZ4_14860</name>
</gene>
<feature type="region of interest" description="Disordered" evidence="1">
    <location>
        <begin position="80"/>
        <end position="103"/>
    </location>
</feature>
<sequence length="103" mass="11060">MSAAAFSYTQLLLACAVTAVLFSALTATVIHVLHADVRHARRESAQQLRQAYRLTSLARTAMSSAAGGRRLELAASSAITTLTEPTDAMPNLQQRPRHGTSRP</sequence>
<evidence type="ECO:0000313" key="2">
    <source>
        <dbReference type="EMBL" id="MFC4131887.1"/>
    </source>
</evidence>
<evidence type="ECO:0008006" key="4">
    <source>
        <dbReference type="Google" id="ProtNLM"/>
    </source>
</evidence>
<reference evidence="3" key="1">
    <citation type="journal article" date="2019" name="Int. J. Syst. Evol. Microbiol.">
        <title>The Global Catalogue of Microorganisms (GCM) 10K type strain sequencing project: providing services to taxonomists for standard genome sequencing and annotation.</title>
        <authorList>
            <consortium name="The Broad Institute Genomics Platform"/>
            <consortium name="The Broad Institute Genome Sequencing Center for Infectious Disease"/>
            <person name="Wu L."/>
            <person name="Ma J."/>
        </authorList>
    </citation>
    <scope>NUCLEOTIDE SEQUENCE [LARGE SCALE GENOMIC DNA]</scope>
    <source>
        <strain evidence="3">CGMCC 4.7289</strain>
    </source>
</reference>
<dbReference type="RefSeq" id="WP_253763438.1">
    <property type="nucleotide sequence ID" value="NZ_JAMZDZ010000001.1"/>
</dbReference>
<accession>A0ABV8LLN6</accession>
<evidence type="ECO:0000256" key="1">
    <source>
        <dbReference type="SAM" id="MobiDB-lite"/>
    </source>
</evidence>
<comment type="caution">
    <text evidence="2">The sequence shown here is derived from an EMBL/GenBank/DDBJ whole genome shotgun (WGS) entry which is preliminary data.</text>
</comment>
<name>A0ABV8LLN6_9ACTN</name>
<evidence type="ECO:0000313" key="3">
    <source>
        <dbReference type="Proteomes" id="UP001595816"/>
    </source>
</evidence>
<organism evidence="2 3">
    <name type="scientific">Hamadaea flava</name>
    <dbReference type="NCBI Taxonomy" id="1742688"/>
    <lineage>
        <taxon>Bacteria</taxon>
        <taxon>Bacillati</taxon>
        <taxon>Actinomycetota</taxon>
        <taxon>Actinomycetes</taxon>
        <taxon>Micromonosporales</taxon>
        <taxon>Micromonosporaceae</taxon>
        <taxon>Hamadaea</taxon>
    </lineage>
</organism>
<protein>
    <recommendedName>
        <fullName evidence="4">Histidine kinase</fullName>
    </recommendedName>
</protein>
<proteinExistence type="predicted"/>
<dbReference type="Proteomes" id="UP001595816">
    <property type="component" value="Unassembled WGS sequence"/>
</dbReference>